<sequence>MKIRKTTIWLLLTLFLTAGVASGFNLITMAGSGAYSWIDAFTDTNGVRIDAHTPTGTPEMGPSSIVSATGTITGNPVDFTTGSETDGPSKVTVSERKITLTAGDRDEDYYVTFDQTAGTITNFTHWVDVNVTALTNDGNSSLWAWAISNADDDIDDIDIAGGDAISVIAAHANSTNYKVQLYSLDSGTPVIVDSSAYIAVGTKTYWAISRTGTTGTVEIYSTAALRIAGAAGDVDTITGTVVGTAFRYVYGIASRNNGLTAKDISGTVENLWLGVDGAGRHTETLSAELVTDGGFTATTKAAVKVVTGITKATPGIVTFAAGHGYIDGTVVYFSLLDGMTELNTQYWKLREIAGNTFELSDAAIGTWDSSSLDTSGYGAAEVTGNGRAQKVDFTNWTEGVGWHPGVDGAGALTGTADCDGEQGAGTNLANNMLTIYSFNKSEYTISNYTSGALLLGLSGGGQFLFPRGSNATFVEYGIARSATAMFLQGASTFIGSVDDVSVKSI</sequence>
<proteinExistence type="predicted"/>
<organism evidence="1">
    <name type="scientific">marine sediment metagenome</name>
    <dbReference type="NCBI Taxonomy" id="412755"/>
    <lineage>
        <taxon>unclassified sequences</taxon>
        <taxon>metagenomes</taxon>
        <taxon>ecological metagenomes</taxon>
    </lineage>
</organism>
<dbReference type="AlphaFoldDB" id="A0A0F9HHL5"/>
<evidence type="ECO:0008006" key="2">
    <source>
        <dbReference type="Google" id="ProtNLM"/>
    </source>
</evidence>
<comment type="caution">
    <text evidence="1">The sequence shown here is derived from an EMBL/GenBank/DDBJ whole genome shotgun (WGS) entry which is preliminary data.</text>
</comment>
<dbReference type="Gene3D" id="2.40.30.180">
    <property type="entry name" value="Ubiquitin-activating enzyme E1, FCCH domain"/>
    <property type="match status" value="1"/>
</dbReference>
<evidence type="ECO:0000313" key="1">
    <source>
        <dbReference type="EMBL" id="KKL74647.1"/>
    </source>
</evidence>
<feature type="non-terminal residue" evidence="1">
    <location>
        <position position="505"/>
    </location>
</feature>
<name>A0A0F9HHL5_9ZZZZ</name>
<protein>
    <recommendedName>
        <fullName evidence="2">Ubiquitin-activating enzyme E1 FCCH domain-containing protein</fullName>
    </recommendedName>
</protein>
<accession>A0A0F9HHL5</accession>
<gene>
    <name evidence="1" type="ORF">LCGC14_2062820</name>
</gene>
<dbReference type="EMBL" id="LAZR01024585">
    <property type="protein sequence ID" value="KKL74647.1"/>
    <property type="molecule type" value="Genomic_DNA"/>
</dbReference>
<dbReference type="InterPro" id="IPR042302">
    <property type="entry name" value="E1_FCCH_sf"/>
</dbReference>
<reference evidence="1" key="1">
    <citation type="journal article" date="2015" name="Nature">
        <title>Complex archaea that bridge the gap between prokaryotes and eukaryotes.</title>
        <authorList>
            <person name="Spang A."/>
            <person name="Saw J.H."/>
            <person name="Jorgensen S.L."/>
            <person name="Zaremba-Niedzwiedzka K."/>
            <person name="Martijn J."/>
            <person name="Lind A.E."/>
            <person name="van Eijk R."/>
            <person name="Schleper C."/>
            <person name="Guy L."/>
            <person name="Ettema T.J."/>
        </authorList>
    </citation>
    <scope>NUCLEOTIDE SEQUENCE</scope>
</reference>